<protein>
    <submittedName>
        <fullName evidence="1">Gliding motility-associated C-terminal domain-containing protein</fullName>
    </submittedName>
</protein>
<name>A0A6L3ZCS4_9FLAO</name>
<dbReference type="Pfam" id="PF13585">
    <property type="entry name" value="CHU_C"/>
    <property type="match status" value="1"/>
</dbReference>
<reference evidence="1 2" key="1">
    <citation type="submission" date="2019-10" db="EMBL/GenBank/DDBJ databases">
        <title>Genome sequence of Phaeocystidibacter marisrubri JCM30614 (type strain).</title>
        <authorList>
            <person name="Bowman J.P."/>
        </authorList>
    </citation>
    <scope>NUCLEOTIDE SEQUENCE [LARGE SCALE GENOMIC DNA]</scope>
    <source>
        <strain evidence="1 2">JCM 30614</strain>
    </source>
</reference>
<dbReference type="AlphaFoldDB" id="A0A6L3ZCS4"/>
<feature type="non-terminal residue" evidence="1">
    <location>
        <position position="1"/>
    </location>
</feature>
<feature type="non-terminal residue" evidence="1">
    <location>
        <position position="244"/>
    </location>
</feature>
<comment type="caution">
    <text evidence="1">The sequence shown here is derived from an EMBL/GenBank/DDBJ whole genome shotgun (WGS) entry which is preliminary data.</text>
</comment>
<dbReference type="OrthoDB" id="1236981at2"/>
<dbReference type="InterPro" id="IPR026341">
    <property type="entry name" value="T9SS_type_B"/>
</dbReference>
<dbReference type="NCBIfam" id="TIGR04131">
    <property type="entry name" value="Bac_Flav_CTERM"/>
    <property type="match status" value="1"/>
</dbReference>
<dbReference type="Proteomes" id="UP000484164">
    <property type="component" value="Unassembled WGS sequence"/>
</dbReference>
<dbReference type="EMBL" id="WBVQ01000015">
    <property type="protein sequence ID" value="KAB2814971.1"/>
    <property type="molecule type" value="Genomic_DNA"/>
</dbReference>
<gene>
    <name evidence="1" type="ORF">F8C82_14675</name>
</gene>
<proteinExistence type="predicted"/>
<dbReference type="RefSeq" id="WP_151694378.1">
    <property type="nucleotide sequence ID" value="NZ_WBVQ01000015.1"/>
</dbReference>
<organism evidence="1 2">
    <name type="scientific">Phaeocystidibacter marisrubri</name>
    <dbReference type="NCBI Taxonomy" id="1577780"/>
    <lineage>
        <taxon>Bacteria</taxon>
        <taxon>Pseudomonadati</taxon>
        <taxon>Bacteroidota</taxon>
        <taxon>Flavobacteriia</taxon>
        <taxon>Flavobacteriales</taxon>
        <taxon>Phaeocystidibacteraceae</taxon>
        <taxon>Phaeocystidibacter</taxon>
    </lineage>
</organism>
<sequence>RIDYFVDTNTVPTRFLNFIRIYRSEDSGSTYNLVNTGNPLLGYAFDGSPGQNGVDNQYYYYAIDLIANGYAVGQTRALHTINLQADLTNLANVPVSWSSYAGVNYSDFANLQYQLQFGEENDTGGYDWQDVTTGFPTSDSTATFSAVGQDPGNYALRVITLTDANGYSSESNWVIYGVPVDPIIPDPEAPPLTVPDVFTPNGDGLNDRWTIDGIENWNSRKVAIFDRWGRKVWSSDKYTNDNPF</sequence>
<accession>A0A6L3ZCS4</accession>
<evidence type="ECO:0000313" key="2">
    <source>
        <dbReference type="Proteomes" id="UP000484164"/>
    </source>
</evidence>
<evidence type="ECO:0000313" key="1">
    <source>
        <dbReference type="EMBL" id="KAB2814971.1"/>
    </source>
</evidence>
<keyword evidence="2" id="KW-1185">Reference proteome</keyword>